<feature type="domain" description="THO complex subunitTHOC2 N-terminal" evidence="3">
    <location>
        <begin position="2"/>
        <end position="46"/>
    </location>
</feature>
<feature type="region of interest" description="Disordered" evidence="1">
    <location>
        <begin position="312"/>
        <end position="355"/>
    </location>
</feature>
<dbReference type="InterPro" id="IPR021726">
    <property type="entry name" value="THO_THOC2_N"/>
</dbReference>
<evidence type="ECO:0000313" key="5">
    <source>
        <dbReference type="Proteomes" id="UP001150907"/>
    </source>
</evidence>
<feature type="compositionally biased region" description="Polar residues" evidence="1">
    <location>
        <begin position="1122"/>
        <end position="1147"/>
    </location>
</feature>
<feature type="compositionally biased region" description="Basic and acidic residues" evidence="1">
    <location>
        <begin position="1052"/>
        <end position="1078"/>
    </location>
</feature>
<accession>A0A9W8BFZ0</accession>
<feature type="compositionally biased region" description="Basic and acidic residues" evidence="1">
    <location>
        <begin position="892"/>
        <end position="918"/>
    </location>
</feature>
<dbReference type="InterPro" id="IPR040007">
    <property type="entry name" value="Tho2"/>
</dbReference>
<organism evidence="4 5">
    <name type="scientific">Coemansia thaxteri</name>
    <dbReference type="NCBI Taxonomy" id="2663907"/>
    <lineage>
        <taxon>Eukaryota</taxon>
        <taxon>Fungi</taxon>
        <taxon>Fungi incertae sedis</taxon>
        <taxon>Zoopagomycota</taxon>
        <taxon>Kickxellomycotina</taxon>
        <taxon>Kickxellomycetes</taxon>
        <taxon>Kickxellales</taxon>
        <taxon>Kickxellaceae</taxon>
        <taxon>Coemansia</taxon>
    </lineage>
</organism>
<evidence type="ECO:0000256" key="1">
    <source>
        <dbReference type="SAM" id="MobiDB-lite"/>
    </source>
</evidence>
<feature type="compositionally biased region" description="Low complexity" evidence="1">
    <location>
        <begin position="995"/>
        <end position="1010"/>
    </location>
</feature>
<dbReference type="EMBL" id="JANBQF010000525">
    <property type="protein sequence ID" value="KAJ2000486.1"/>
    <property type="molecule type" value="Genomic_DNA"/>
</dbReference>
<dbReference type="Pfam" id="PF11262">
    <property type="entry name" value="Tho2"/>
    <property type="match status" value="1"/>
</dbReference>
<protein>
    <submittedName>
        <fullName evidence="4">THO2 plays a role in transcriptional elongation</fullName>
    </submittedName>
</protein>
<name>A0A9W8BFZ0_9FUNG</name>
<feature type="compositionally biased region" description="Basic and acidic residues" evidence="1">
    <location>
        <begin position="925"/>
        <end position="972"/>
    </location>
</feature>
<evidence type="ECO:0000313" key="4">
    <source>
        <dbReference type="EMBL" id="KAJ2000486.1"/>
    </source>
</evidence>
<dbReference type="GO" id="GO:0006397">
    <property type="term" value="P:mRNA processing"/>
    <property type="evidence" value="ECO:0007669"/>
    <property type="project" value="InterPro"/>
</dbReference>
<gene>
    <name evidence="4" type="primary">RLR1</name>
    <name evidence="4" type="ORF">H4R26_004597</name>
</gene>
<feature type="compositionally biased region" description="Basic and acidic residues" evidence="1">
    <location>
        <begin position="1266"/>
        <end position="1281"/>
    </location>
</feature>
<feature type="compositionally biased region" description="Polar residues" evidence="1">
    <location>
        <begin position="1102"/>
        <end position="1111"/>
    </location>
</feature>
<dbReference type="Proteomes" id="UP001150907">
    <property type="component" value="Unassembled WGS sequence"/>
</dbReference>
<dbReference type="OrthoDB" id="29024at2759"/>
<feature type="compositionally biased region" description="Basic and acidic residues" evidence="1">
    <location>
        <begin position="792"/>
        <end position="818"/>
    </location>
</feature>
<evidence type="ECO:0000259" key="2">
    <source>
        <dbReference type="Pfam" id="PF11262"/>
    </source>
</evidence>
<feature type="compositionally biased region" description="Basic and acidic residues" evidence="1">
    <location>
        <begin position="1089"/>
        <end position="1099"/>
    </location>
</feature>
<sequence length="1281" mass="140436">MKAFRYLTPLDADVLFYVILKILDDPNSTKVKDDSVNAAHWLQSLSLFIASYSYRHESPCLDVVLDYVLKRTVCAVRVEGAAPVPELTIVSDSILKLAAIDVMANATEEQTLALQGGHYLNSEAFSMVSPWVLSQDASIETVLTASTDNRLIKRMASWLTNLIVNRGQALSFAIALSVHAEKVVKMASLPLSNVLVIYDREIERVYQLFHLLHSNLKPEKYSKLIPGPHTLVSKYGLSWGLAILWGRPSIAMHLAQGLRKWEDDGERVFADITEQDVDETSMECVTTSEGQLPGRQGLDAAATQIEAVEPAAPIPSLGSPGSAAPANAEPSMDIDESEDANPQSKEESRANEQPQVVASLKFEAPLLPRAFVDHIARALPAQALSIGLSAEFVAVFWTLTPFDIEVPAGRYKKEIEIQSGLIKRVDALAKQSQSRSKAAQLAQIRSRATLAIDNIEKEMLEQRQHVSRIRRWLIAQKDYWFCMAHEQRKLITQALLQHCILPRAILSASDAGFCAKFLWMMHYPWATNKFSLMIVYDNVFSDSLSTLLAALTENEARSYAKFLNTSLAYLAPLHLQETQYRERAVNTWRGLTGFQQQSRYKRGYLPPQSRTIRQQTPSNLATGTGDELRIMPGSTMLSHDDFRTVMRKWQVNLTKAFISTLDSERNDTVRNGILALREMQKTFPVISQHGRRILDKVTEIAEGGRSTSGEGSGSGVADSNKNLKVMATSYGAYLGMAKKSWISESSYYPAPSKDVLPRSPQPSNLQASGKQATHATAEVVEVGGGGSTPRASRGDKESSHGKTNAENKPDKPQDERARTTATRRHVSAGAATVAAAAAVASVSATASTASPAMAQDASRPGTVAQKEKPTITSADASKRPRGDNLPSADESGASRDQDSKRYRERGRGRQRERQHESDSLFPPRPADHGHRDSRSVRDSPLHADRDDLHTDAHQPKRGRDESAADGKLEPPRQRLATPTNVGAARGKSPVTPQVTSKSPSPSITSTAAKAPSEDVDRKRKELRAQLLKQQEEKQKQKQDIPQSAALPATPTEPREQNARGESAHQAGRERPTSDELKDGSGSGNRRDRRVPSRHQDSYERAGQQQHQQLGPNSGRDKGSKKQPPSQHLKSSDQGSNGRSDTPPQAQKASAHDRQQQPRVQTHLDSAAQGTHSGQSGRADRGSQRHGRGGGGSRNHSPPPRGERYAPAGETAAIRITGSRYNAKPESNRPANGDPPHRKGGPGDAHQPNENNDGGGNGQRRGPKRGRGIDGREWNDGKRYRK</sequence>
<dbReference type="PANTHER" id="PTHR21597:SF0">
    <property type="entry name" value="THO COMPLEX SUBUNIT 2"/>
    <property type="match status" value="1"/>
</dbReference>
<evidence type="ECO:0000259" key="3">
    <source>
        <dbReference type="Pfam" id="PF11732"/>
    </source>
</evidence>
<reference evidence="4" key="1">
    <citation type="submission" date="2022-07" db="EMBL/GenBank/DDBJ databases">
        <title>Phylogenomic reconstructions and comparative analyses of Kickxellomycotina fungi.</title>
        <authorList>
            <person name="Reynolds N.K."/>
            <person name="Stajich J.E."/>
            <person name="Barry K."/>
            <person name="Grigoriev I.V."/>
            <person name="Crous P."/>
            <person name="Smith M.E."/>
        </authorList>
    </citation>
    <scope>NUCLEOTIDE SEQUENCE</scope>
    <source>
        <strain evidence="4">IMI 214461</strain>
    </source>
</reference>
<feature type="compositionally biased region" description="Basic and acidic residues" evidence="1">
    <location>
        <begin position="1011"/>
        <end position="1038"/>
    </location>
</feature>
<keyword evidence="5" id="KW-1185">Reference proteome</keyword>
<dbReference type="PANTHER" id="PTHR21597">
    <property type="entry name" value="THO2 PROTEIN"/>
    <property type="match status" value="1"/>
</dbReference>
<feature type="compositionally biased region" description="Polar residues" evidence="1">
    <location>
        <begin position="1156"/>
        <end position="1175"/>
    </location>
</feature>
<feature type="region of interest" description="Disordered" evidence="1">
    <location>
        <begin position="748"/>
        <end position="827"/>
    </location>
</feature>
<feature type="compositionally biased region" description="Polar residues" evidence="1">
    <location>
        <begin position="761"/>
        <end position="774"/>
    </location>
</feature>
<dbReference type="Pfam" id="PF11732">
    <property type="entry name" value="Thoc2"/>
    <property type="match status" value="1"/>
</dbReference>
<dbReference type="InterPro" id="IPR021418">
    <property type="entry name" value="THO_THOC2_C"/>
</dbReference>
<dbReference type="GO" id="GO:0006406">
    <property type="term" value="P:mRNA export from nucleus"/>
    <property type="evidence" value="ECO:0007669"/>
    <property type="project" value="InterPro"/>
</dbReference>
<dbReference type="GO" id="GO:0000445">
    <property type="term" value="C:THO complex part of transcription export complex"/>
    <property type="evidence" value="ECO:0007669"/>
    <property type="project" value="TreeGrafter"/>
</dbReference>
<comment type="caution">
    <text evidence="4">The sequence shown here is derived from an EMBL/GenBank/DDBJ whole genome shotgun (WGS) entry which is preliminary data.</text>
</comment>
<dbReference type="GO" id="GO:0003729">
    <property type="term" value="F:mRNA binding"/>
    <property type="evidence" value="ECO:0007669"/>
    <property type="project" value="TreeGrafter"/>
</dbReference>
<feature type="region of interest" description="Disordered" evidence="1">
    <location>
        <begin position="846"/>
        <end position="1281"/>
    </location>
</feature>
<feature type="domain" description="THO complex subunitTHOC2 C-terminal" evidence="2">
    <location>
        <begin position="388"/>
        <end position="731"/>
    </location>
</feature>
<proteinExistence type="predicted"/>